<evidence type="ECO:0000259" key="13">
    <source>
        <dbReference type="Pfam" id="PF04563"/>
    </source>
</evidence>
<protein>
    <recommendedName>
        <fullName evidence="6 8">DNA-directed RNA polymerase subunit beta</fullName>
        <shortName evidence="6">RNAP subunit beta</shortName>
        <ecNumber evidence="6 8">2.7.7.6</ecNumber>
    </recommendedName>
    <alternativeName>
        <fullName evidence="6">RNA polymerase subunit beta</fullName>
    </alternativeName>
    <alternativeName>
        <fullName evidence="6">Transcriptase subunit beta</fullName>
    </alternativeName>
</protein>
<dbReference type="Pfam" id="PF04565">
    <property type="entry name" value="RNA_pol_Rpb2_3"/>
    <property type="match status" value="1"/>
</dbReference>
<dbReference type="InterPro" id="IPR042107">
    <property type="entry name" value="DNA-dir_RNA_pol_bsu_ext_1_sf"/>
</dbReference>
<dbReference type="InterPro" id="IPR007120">
    <property type="entry name" value="DNA-dir_RNAP_su2_dom"/>
</dbReference>
<evidence type="ECO:0000256" key="1">
    <source>
        <dbReference type="ARBA" id="ARBA00022478"/>
    </source>
</evidence>
<dbReference type="Gene3D" id="3.90.1800.10">
    <property type="entry name" value="RNA polymerase alpha subunit dimerisation domain"/>
    <property type="match status" value="1"/>
</dbReference>
<name>A0ABS9ZA29_9HYPH</name>
<evidence type="ECO:0000313" key="16">
    <source>
        <dbReference type="EMBL" id="MCI4684210.1"/>
    </source>
</evidence>
<evidence type="ECO:0000259" key="10">
    <source>
        <dbReference type="Pfam" id="PF00562"/>
    </source>
</evidence>
<feature type="domain" description="RNA polymerase Rpb2" evidence="12">
    <location>
        <begin position="363"/>
        <end position="462"/>
    </location>
</feature>
<dbReference type="InterPro" id="IPR037033">
    <property type="entry name" value="DNA-dir_RNAP_su2_hyb_sf"/>
</dbReference>
<evidence type="ECO:0000313" key="17">
    <source>
        <dbReference type="Proteomes" id="UP001139104"/>
    </source>
</evidence>
<dbReference type="RefSeq" id="WP_243068117.1">
    <property type="nucleotide sequence ID" value="NZ_JAIVFK010000015.1"/>
</dbReference>
<comment type="subunit">
    <text evidence="6 8">The RNAP catalytic core consists of 2 alpha, 1 beta, 1 beta' and 1 omega subunit. When a sigma factor is associated with the core the holoenzyme is formed, which can initiate transcription.</text>
</comment>
<dbReference type="InterPro" id="IPR007121">
    <property type="entry name" value="RNA_pol_bsu_CS"/>
</dbReference>
<dbReference type="InterPro" id="IPR010243">
    <property type="entry name" value="RNA_pol_bsu_bac"/>
</dbReference>
<dbReference type="InterPro" id="IPR019462">
    <property type="entry name" value="DNA-dir_RNA_pol_bsu_external_1"/>
</dbReference>
<dbReference type="CDD" id="cd00653">
    <property type="entry name" value="RNA_pol_B_RPB2"/>
    <property type="match status" value="1"/>
</dbReference>
<evidence type="ECO:0000256" key="3">
    <source>
        <dbReference type="ARBA" id="ARBA00022695"/>
    </source>
</evidence>
<keyword evidence="4 6" id="KW-0804">Transcription</keyword>
<dbReference type="Gene3D" id="2.30.150.10">
    <property type="entry name" value="DNA-directed RNA polymerase, beta subunit, external 1 domain"/>
    <property type="match status" value="1"/>
</dbReference>
<gene>
    <name evidence="6 16" type="primary">rpoB</name>
    <name evidence="16" type="ORF">K2U94_15815</name>
</gene>
<dbReference type="NCBIfam" id="NF001616">
    <property type="entry name" value="PRK00405.1"/>
    <property type="match status" value="1"/>
</dbReference>
<feature type="domain" description="RNA polymerase Rpb2" evidence="14">
    <location>
        <begin position="521"/>
        <end position="589"/>
    </location>
</feature>
<evidence type="ECO:0000256" key="2">
    <source>
        <dbReference type="ARBA" id="ARBA00022679"/>
    </source>
</evidence>
<dbReference type="Gene3D" id="2.40.50.100">
    <property type="match status" value="1"/>
</dbReference>
<dbReference type="Gene3D" id="3.90.1110.10">
    <property type="entry name" value="RNA polymerase Rpb2, domain 2"/>
    <property type="match status" value="1"/>
</dbReference>
<reference evidence="16" key="1">
    <citation type="journal article" date="2022" name="ISME J.">
        <title>Identification of active gaseous-alkane degraders at natural gas seeps.</title>
        <authorList>
            <person name="Farhan Ul Haque M."/>
            <person name="Hernandez M."/>
            <person name="Crombie A.T."/>
            <person name="Murrell J.C."/>
        </authorList>
    </citation>
    <scope>NUCLEOTIDE SEQUENCE</scope>
    <source>
        <strain evidence="16">PC2</strain>
    </source>
</reference>
<dbReference type="NCBIfam" id="TIGR02013">
    <property type="entry name" value="rpoB"/>
    <property type="match status" value="1"/>
</dbReference>
<dbReference type="Proteomes" id="UP001139104">
    <property type="component" value="Unassembled WGS sequence"/>
</dbReference>
<evidence type="ECO:0000259" key="12">
    <source>
        <dbReference type="Pfam" id="PF04561"/>
    </source>
</evidence>
<proteinExistence type="inferred from homology"/>
<dbReference type="Gene3D" id="3.90.1100.10">
    <property type="match status" value="2"/>
</dbReference>
<dbReference type="Pfam" id="PF04561">
    <property type="entry name" value="RNA_pol_Rpb2_2"/>
    <property type="match status" value="2"/>
</dbReference>
<evidence type="ECO:0000256" key="4">
    <source>
        <dbReference type="ARBA" id="ARBA00023163"/>
    </source>
</evidence>
<dbReference type="Gene3D" id="2.40.270.10">
    <property type="entry name" value="DNA-directed RNA polymerase, subunit 2, domain 6"/>
    <property type="match status" value="1"/>
</dbReference>
<comment type="similarity">
    <text evidence="6 7">Belongs to the RNA polymerase beta chain family.</text>
</comment>
<dbReference type="InterPro" id="IPR015712">
    <property type="entry name" value="DNA-dir_RNA_pol_su2"/>
</dbReference>
<keyword evidence="1 6" id="KW-0240">DNA-directed RNA polymerase</keyword>
<feature type="domain" description="RNA polymerase Rpb2" evidence="11">
    <location>
        <begin position="1286"/>
        <end position="1360"/>
    </location>
</feature>
<sequence length="1377" mass="153044">MAQVFTGRKRVRKFFGHIREVAVMPNLIEVQKASYDQFLMVEEPKGGRDDEGLQAVFKSVFPISDFAGTALLEFVKYEFEPPKYDVDECRQRGMTFAAPLKVTLRLIVFDVDPDTGAKSVKDIKEQDVYMGDMPFMTMNGTFIVNGTERVIVSQMHRSPGVFFDHDKGKSHSSGKLLFAARIIPYRGSWLDIEFDAKDIVYARIDRRRKIPATSLLYALGLDGEEILSAFYKKIAYVREKDGWRLPFDAERMKGLKAVVDIVDADTGDVVVEAGKKLSVRAARQLAERGVKFIRAVDEDLYGQFIAEDLYNPQTGEIYAEAGEEITAKSLEALVGIGFTELPVLDIDHINVGPYIRNTLALDKNSSREEALFDIYRVMRPGEPPTIDSAEAMFHSLFFDSERYDLSAVGRVKMNMRLDLDCPDTTRVLRRDDILAVVKALVDLRDGRGEIDDIDHLGNRRVRSVGELMENQYRLGLLRMERAIKERMSSVDIDTIMPQDLINAKPAAAAVREFFGSSQLSQFMDQTNPLSEITHKRRLSALGPGGLTRERAGFEVRDVHPTHYGRICPIETPEGPNIGLINSLATFARVNKYGFIEAPYRRVKEGLVSDEVVYLSAMEEQKYSVAQANASLDPEGRLTEDLVVCRRAGDVVMLTPDHVDFMDVSPKQLVSVAAALIPFLENDDANRALMGSNMQRQAVPLVRADAPLVGTGMEGVVARDSGAAIAARRSGVVDQIDATRIVIRATEDLGQGRPGVDIYRLMKFQRSNQSTCINQRPLVRVGDIVRKGDIIADGPSTDMGDLALGRNVVVAFMPWNGYNFEDSILLNEKIVKEDIFTSIHIDEFEVMARDTKLGPEEITRDIPNVSEEALKNLDEAGIVYIGAEVQAGDILVGKITPKGESPMTPEEKLLRAIFGEKASDVRDTSLRVPPGVQGTIVEVRVFNRHGVDKDERAQAIEREEIERLAKDRDDELAILDRNVYARLAEMLIGKMALSGPKGFKKEQVLTRELIDEYPRSQWWVFAVDDDALMGEIEAMRKQYDEAKKGLESRFLDKVEKLQRGDELSPGVMKMVKVFVAVKRKIQPGDKMAGRHGNKGVVSRILAQEDMPFLADGTPVDIVLNPLGVPSRMNVGQILETHLGWACRNLGRQVAEAVNAYQRSMNSSALRDKLAELYGEGAQTSDLGEVGDGELLEIAQNLTRGVPIATPVFDGAREADIVKMLEQAGLDASGQTLLYDGRTGEVFDRKVTVGVIYMLKLHHLVDDKIHARSIGPYSLVTQQPLGGKAQFGGQRFGEMEVWALEAYGAAYTLQEMLTVKSDDVAGRTKVYESIVRGDDTFESGIPESFNVLVKEMRSLGLNVELNQSAPNADEETPPAEAAE</sequence>
<dbReference type="InterPro" id="IPR007644">
    <property type="entry name" value="RNA_pol_bsu_protrusion"/>
</dbReference>
<feature type="domain" description="DNA-directed RNA polymerase beta subunit external 1" evidence="15">
    <location>
        <begin position="599"/>
        <end position="664"/>
    </location>
</feature>
<feature type="region of interest" description="Disordered" evidence="9">
    <location>
        <begin position="1358"/>
        <end position="1377"/>
    </location>
</feature>
<feature type="domain" description="RNA polymerase Rpb2" evidence="12">
    <location>
        <begin position="158"/>
        <end position="230"/>
    </location>
</feature>
<dbReference type="Pfam" id="PF04560">
    <property type="entry name" value="RNA_pol_Rpb2_7"/>
    <property type="match status" value="1"/>
</dbReference>
<evidence type="ECO:0000256" key="6">
    <source>
        <dbReference type="HAMAP-Rule" id="MF_01321"/>
    </source>
</evidence>
<dbReference type="Pfam" id="PF10385">
    <property type="entry name" value="RNA_pol_Rpb2_45"/>
    <property type="match status" value="1"/>
</dbReference>
<dbReference type="InterPro" id="IPR037034">
    <property type="entry name" value="RNA_pol_Rpb2_2_sf"/>
</dbReference>
<dbReference type="InterPro" id="IPR014724">
    <property type="entry name" value="RNA_pol_RPB2_OB-fold"/>
</dbReference>
<dbReference type="EMBL" id="JAIVFP010000001">
    <property type="protein sequence ID" value="MCI4684210.1"/>
    <property type="molecule type" value="Genomic_DNA"/>
</dbReference>
<accession>A0ABS9ZA29</accession>
<dbReference type="SUPFAM" id="SSF64484">
    <property type="entry name" value="beta and beta-prime subunits of DNA dependent RNA-polymerase"/>
    <property type="match status" value="1"/>
</dbReference>
<evidence type="ECO:0000256" key="7">
    <source>
        <dbReference type="RuleBase" id="RU000434"/>
    </source>
</evidence>
<evidence type="ECO:0000256" key="9">
    <source>
        <dbReference type="SAM" id="MobiDB-lite"/>
    </source>
</evidence>
<evidence type="ECO:0000259" key="11">
    <source>
        <dbReference type="Pfam" id="PF04560"/>
    </source>
</evidence>
<keyword evidence="17" id="KW-1185">Reference proteome</keyword>
<dbReference type="InterPro" id="IPR007641">
    <property type="entry name" value="RNA_pol_Rpb2_7"/>
</dbReference>
<comment type="caution">
    <text evidence="16">The sequence shown here is derived from an EMBL/GenBank/DDBJ whole genome shotgun (WGS) entry which is preliminary data.</text>
</comment>
<dbReference type="PROSITE" id="PS01166">
    <property type="entry name" value="RNA_POL_BETA"/>
    <property type="match status" value="1"/>
</dbReference>
<evidence type="ECO:0000256" key="8">
    <source>
        <dbReference type="RuleBase" id="RU363031"/>
    </source>
</evidence>
<dbReference type="GO" id="GO:0003899">
    <property type="term" value="F:DNA-directed RNA polymerase activity"/>
    <property type="evidence" value="ECO:0007669"/>
    <property type="project" value="UniProtKB-EC"/>
</dbReference>
<dbReference type="InterPro" id="IPR007645">
    <property type="entry name" value="RNA_pol_Rpb2_3"/>
</dbReference>
<feature type="compositionally biased region" description="Acidic residues" evidence="9">
    <location>
        <begin position="1366"/>
        <end position="1377"/>
    </location>
</feature>
<feature type="domain" description="DNA-directed RNA polymerase subunit 2 hybrid-binding" evidence="10">
    <location>
        <begin position="726"/>
        <end position="1284"/>
    </location>
</feature>
<dbReference type="Pfam" id="PF04563">
    <property type="entry name" value="RNA_pol_Rpb2_1"/>
    <property type="match status" value="1"/>
</dbReference>
<dbReference type="Pfam" id="PF00562">
    <property type="entry name" value="RNA_pol_Rpb2_6"/>
    <property type="match status" value="1"/>
</dbReference>
<dbReference type="Gene3D" id="2.40.50.150">
    <property type="match status" value="1"/>
</dbReference>
<evidence type="ECO:0000259" key="15">
    <source>
        <dbReference type="Pfam" id="PF10385"/>
    </source>
</evidence>
<comment type="catalytic activity">
    <reaction evidence="5 6 8">
        <text>RNA(n) + a ribonucleoside 5'-triphosphate = RNA(n+1) + diphosphate</text>
        <dbReference type="Rhea" id="RHEA:21248"/>
        <dbReference type="Rhea" id="RHEA-COMP:14527"/>
        <dbReference type="Rhea" id="RHEA-COMP:17342"/>
        <dbReference type="ChEBI" id="CHEBI:33019"/>
        <dbReference type="ChEBI" id="CHEBI:61557"/>
        <dbReference type="ChEBI" id="CHEBI:140395"/>
        <dbReference type="EC" id="2.7.7.6"/>
    </reaction>
</comment>
<keyword evidence="2 6" id="KW-0808">Transferase</keyword>
<organism evidence="16 17">
    <name type="scientific">Candidatus Rhodoblastus alkanivorans</name>
    <dbReference type="NCBI Taxonomy" id="2954117"/>
    <lineage>
        <taxon>Bacteria</taxon>
        <taxon>Pseudomonadati</taxon>
        <taxon>Pseudomonadota</taxon>
        <taxon>Alphaproteobacteria</taxon>
        <taxon>Hyphomicrobiales</taxon>
        <taxon>Rhodoblastaceae</taxon>
        <taxon>Rhodoblastus</taxon>
    </lineage>
</organism>
<dbReference type="PANTHER" id="PTHR20856">
    <property type="entry name" value="DNA-DIRECTED RNA POLYMERASE I SUBUNIT 2"/>
    <property type="match status" value="1"/>
</dbReference>
<dbReference type="HAMAP" id="MF_01321">
    <property type="entry name" value="RNApol_bact_RpoB"/>
    <property type="match status" value="1"/>
</dbReference>
<evidence type="ECO:0000259" key="14">
    <source>
        <dbReference type="Pfam" id="PF04565"/>
    </source>
</evidence>
<feature type="domain" description="RNA polymerase beta subunit protrusion" evidence="13">
    <location>
        <begin position="27"/>
        <end position="505"/>
    </location>
</feature>
<dbReference type="GO" id="GO:0000428">
    <property type="term" value="C:DNA-directed RNA polymerase complex"/>
    <property type="evidence" value="ECO:0007669"/>
    <property type="project" value="UniProtKB-KW"/>
</dbReference>
<dbReference type="EC" id="2.7.7.6" evidence="6 8"/>
<evidence type="ECO:0000256" key="5">
    <source>
        <dbReference type="ARBA" id="ARBA00048552"/>
    </source>
</evidence>
<comment type="function">
    <text evidence="6 8">DNA-dependent RNA polymerase catalyzes the transcription of DNA into RNA using the four ribonucleoside triphosphates as substrates.</text>
</comment>
<dbReference type="InterPro" id="IPR007642">
    <property type="entry name" value="RNA_pol_Rpb2_2"/>
</dbReference>
<keyword evidence="3 6" id="KW-0548">Nucleotidyltransferase</keyword>